<dbReference type="RefSeq" id="WP_225620975.1">
    <property type="nucleotide sequence ID" value="NZ_CP158453.1"/>
</dbReference>
<proteinExistence type="predicted"/>
<name>A0AAU7WDU0_9BACI</name>
<dbReference type="EMBL" id="CP158453">
    <property type="protein sequence ID" value="XBX97316.1"/>
    <property type="molecule type" value="Genomic_DNA"/>
</dbReference>
<dbReference type="GO" id="GO:0030420">
    <property type="term" value="P:establishment of competence for transformation"/>
    <property type="evidence" value="ECO:0007669"/>
    <property type="project" value="InterPro"/>
</dbReference>
<dbReference type="GeneID" id="93260489"/>
<dbReference type="InterPro" id="IPR010461">
    <property type="entry name" value="ComK"/>
</dbReference>
<sequence length="187" mass="21464">MNYEKNRMGEYFMQHGELDIHPNTIALIPCQEGGETGTKILEVDRERFVPELPLSIVKKSCQYFGSDYEGRKNATKSLIHVRHKPPILVDPHTATIIFPTKSPSQPDCIWLISGHIKDHTPEGKKTEVIFSNNQSLVLPISYGSFINQYHKAAALQVAYEINIRRSRMQFLKQQGYRAMEDSGLYWI</sequence>
<gene>
    <name evidence="1" type="ORF">ABR335_12770</name>
</gene>
<accession>A0AAU7WDU0</accession>
<organism evidence="1">
    <name type="scientific">Heyndrickxia faecalis</name>
    <dbReference type="NCBI Taxonomy" id="2824910"/>
    <lineage>
        <taxon>Bacteria</taxon>
        <taxon>Bacillati</taxon>
        <taxon>Bacillota</taxon>
        <taxon>Bacilli</taxon>
        <taxon>Bacillales</taxon>
        <taxon>Bacillaceae</taxon>
        <taxon>Heyndrickxia</taxon>
    </lineage>
</organism>
<protein>
    <submittedName>
        <fullName evidence="1">Competence protein ComK</fullName>
    </submittedName>
</protein>
<reference evidence="1" key="1">
    <citation type="submission" date="2024-06" db="EMBL/GenBank/DDBJ databases">
        <authorList>
            <person name="Huang C.H."/>
            <person name="Ting Y.S."/>
            <person name="Cheng Y.H."/>
        </authorList>
    </citation>
    <scope>NUCLEOTIDE SEQUENCE</scope>
    <source>
        <strain evidence="1">TCI803</strain>
    </source>
</reference>
<dbReference type="Pfam" id="PF06338">
    <property type="entry name" value="ComK"/>
    <property type="match status" value="1"/>
</dbReference>
<dbReference type="AlphaFoldDB" id="A0AAU7WDU0"/>
<dbReference type="PIRSF" id="PIRSF011560">
    <property type="entry name" value="ComK"/>
    <property type="match status" value="1"/>
</dbReference>
<evidence type="ECO:0000313" key="1">
    <source>
        <dbReference type="EMBL" id="XBX97316.1"/>
    </source>
</evidence>